<dbReference type="SUPFAM" id="SSF46689">
    <property type="entry name" value="Homeodomain-like"/>
    <property type="match status" value="1"/>
</dbReference>
<evidence type="ECO:0000259" key="3">
    <source>
        <dbReference type="PROSITE" id="PS50977"/>
    </source>
</evidence>
<sequence>MKGRNMGKKQSLKERIIEVSWELFEEKGYEATTMNDIIEKAQVARGSFYYYFKGKESLLDTLANVFDNKYREIMKGIPADTSVFDTLMILNFETHTFIEKHIDHELLGNMYASQLTNTAASKLLDKDRYYFKLLGELLKRGQENGEITIEFSVPELVNNYVILERALVSDWCMKNGSFSLAEYSKKYMPLFFGEFRVK</sequence>
<dbReference type="InterPro" id="IPR023772">
    <property type="entry name" value="DNA-bd_HTH_TetR-type_CS"/>
</dbReference>
<keyword evidence="5" id="KW-1185">Reference proteome</keyword>
<keyword evidence="1 2" id="KW-0238">DNA-binding</keyword>
<dbReference type="InterPro" id="IPR001647">
    <property type="entry name" value="HTH_TetR"/>
</dbReference>
<accession>A0A2S0L3W2</accession>
<evidence type="ECO:0000313" key="5">
    <source>
        <dbReference type="Proteomes" id="UP000237883"/>
    </source>
</evidence>
<dbReference type="AlphaFoldDB" id="A0A2S0L3W2"/>
<dbReference type="PROSITE" id="PS50977">
    <property type="entry name" value="HTH_TETR_2"/>
    <property type="match status" value="1"/>
</dbReference>
<feature type="DNA-binding region" description="H-T-H motif" evidence="2">
    <location>
        <begin position="33"/>
        <end position="52"/>
    </location>
</feature>
<protein>
    <submittedName>
        <fullName evidence="4">TetR/AcrR family transcriptional regulator</fullName>
    </submittedName>
</protein>
<evidence type="ECO:0000256" key="1">
    <source>
        <dbReference type="ARBA" id="ARBA00023125"/>
    </source>
</evidence>
<dbReference type="Proteomes" id="UP000237883">
    <property type="component" value="Chromosome"/>
</dbReference>
<organism evidence="4 5">
    <name type="scientific">Mogibacterium diversum</name>
    <dbReference type="NCBI Taxonomy" id="114527"/>
    <lineage>
        <taxon>Bacteria</taxon>
        <taxon>Bacillati</taxon>
        <taxon>Bacillota</taxon>
        <taxon>Clostridia</taxon>
        <taxon>Peptostreptococcales</taxon>
        <taxon>Anaerovoracaceae</taxon>
        <taxon>Mogibacterium</taxon>
    </lineage>
</organism>
<reference evidence="5" key="1">
    <citation type="submission" date="2018-02" db="EMBL/GenBank/DDBJ databases">
        <authorList>
            <person name="Holder M.E."/>
            <person name="Ajami N.J."/>
            <person name="Petrosino J.F."/>
        </authorList>
    </citation>
    <scope>NUCLEOTIDE SEQUENCE [LARGE SCALE GENOMIC DNA]</scope>
    <source>
        <strain evidence="5">CCUG 47132</strain>
    </source>
</reference>
<dbReference type="KEGG" id="mdv:C5Q96_03650"/>
<gene>
    <name evidence="4" type="ORF">C5Q96_03650</name>
</gene>
<dbReference type="PANTHER" id="PTHR43479:SF11">
    <property type="entry name" value="ACREF_ENVCD OPERON REPRESSOR-RELATED"/>
    <property type="match status" value="1"/>
</dbReference>
<dbReference type="PROSITE" id="PS01081">
    <property type="entry name" value="HTH_TETR_1"/>
    <property type="match status" value="1"/>
</dbReference>
<evidence type="ECO:0000256" key="2">
    <source>
        <dbReference type="PROSITE-ProRule" id="PRU00335"/>
    </source>
</evidence>
<dbReference type="InterPro" id="IPR050624">
    <property type="entry name" value="HTH-type_Tx_Regulator"/>
</dbReference>
<feature type="domain" description="HTH tetR-type" evidence="3">
    <location>
        <begin position="10"/>
        <end position="70"/>
    </location>
</feature>
<evidence type="ECO:0000313" key="4">
    <source>
        <dbReference type="EMBL" id="AVM47981.1"/>
    </source>
</evidence>
<dbReference type="Pfam" id="PF00440">
    <property type="entry name" value="TetR_N"/>
    <property type="match status" value="1"/>
</dbReference>
<dbReference type="GO" id="GO:0003677">
    <property type="term" value="F:DNA binding"/>
    <property type="evidence" value="ECO:0007669"/>
    <property type="project" value="UniProtKB-UniRule"/>
</dbReference>
<dbReference type="InterPro" id="IPR036271">
    <property type="entry name" value="Tet_transcr_reg_TetR-rel_C_sf"/>
</dbReference>
<dbReference type="PANTHER" id="PTHR43479">
    <property type="entry name" value="ACREF/ENVCD OPERON REPRESSOR-RELATED"/>
    <property type="match status" value="1"/>
</dbReference>
<dbReference type="Gene3D" id="1.10.357.10">
    <property type="entry name" value="Tetracycline Repressor, domain 2"/>
    <property type="match status" value="1"/>
</dbReference>
<dbReference type="PRINTS" id="PR00455">
    <property type="entry name" value="HTHTETR"/>
</dbReference>
<name>A0A2S0L3W2_9FIRM</name>
<dbReference type="EMBL" id="CP027228">
    <property type="protein sequence ID" value="AVM47981.1"/>
    <property type="molecule type" value="Genomic_DNA"/>
</dbReference>
<dbReference type="InterPro" id="IPR009057">
    <property type="entry name" value="Homeodomain-like_sf"/>
</dbReference>
<proteinExistence type="predicted"/>
<dbReference type="SUPFAM" id="SSF48498">
    <property type="entry name" value="Tetracyclin repressor-like, C-terminal domain"/>
    <property type="match status" value="1"/>
</dbReference>